<evidence type="ECO:0000313" key="1">
    <source>
        <dbReference type="EMBL" id="KAI2386422.1"/>
    </source>
</evidence>
<protein>
    <submittedName>
        <fullName evidence="1">Kinetochore protein Spc24</fullName>
    </submittedName>
</protein>
<name>A0ACB8UVZ9_9EURO</name>
<sequence>MEPPSKKQKKALLDDTWDSESSDEGGVKLNDELDFKINKEYARRFEYNKKREELQHLEEKLGKSTPFAKKQKFEKADENEEDDEDESEESSESETEDDAAELVTEAVDSEILATIQAIRNKDPRVYDKGAVFYTKLDDESVQQREKEHKPMYLRDYHRENILRGTKEDGNEDDEPKTYVQEQEHLKRSIVKEMHAAADADGENGDGGDSNSDDDGFLVRKSKPKVMAVEIKKITEEDVATADKNPETFLSNFMASRAWIPSTRPNFQPFESDDDEEEAKAEAFEEAYNLRFEDPDKLNEALVTHARDTMAKFSVRRDELSGRKRKREAEKLKKEEEKKQRHEERARLRKLKIEQLEEKVTKIKKAAGLRAQNITDEEWAGFLDDGWDDSKWEEEMEKRFGETYYAEGDPNSDDDEAESSKKKRVKKPTWDDDIDINDIIPDFEDDEQRQFDISDPEVNLDEEANDASDKDQKSSKKKRLQEKKDKQKETKRERRKIETIVDKSLDLEPSLLPGASKKFSSSFRYRETSPISFGLTSHDILMADDSQLNQFAGLKKLAPFRAPDKKQRDYKKLGKKARVRQWRKDTFGDENGPQMTFAEPEPGPADAPDGDTEMKVDIHEGGRKKRRKRSKKQ</sequence>
<comment type="caution">
    <text evidence="1">The sequence shown here is derived from an EMBL/GenBank/DDBJ whole genome shotgun (WGS) entry which is preliminary data.</text>
</comment>
<proteinExistence type="predicted"/>
<reference evidence="1" key="1">
    <citation type="journal article" date="2022" name="bioRxiv">
        <title>Population genetic analysis of Ophidiomyces ophidiicola, the causative agent of snake fungal disease, indicates recent introductions to the USA.</title>
        <authorList>
            <person name="Ladner J.T."/>
            <person name="Palmer J.M."/>
            <person name="Ettinger C.L."/>
            <person name="Stajich J.E."/>
            <person name="Farrell T.M."/>
            <person name="Glorioso B.M."/>
            <person name="Lawson B."/>
            <person name="Price S.J."/>
            <person name="Stengle A.G."/>
            <person name="Grear D.A."/>
            <person name="Lorch J.M."/>
        </authorList>
    </citation>
    <scope>NUCLEOTIDE SEQUENCE</scope>
    <source>
        <strain evidence="1">NWHC 24266-5</strain>
    </source>
</reference>
<accession>A0ACB8UVZ9</accession>
<organism evidence="1">
    <name type="scientific">Ophidiomyces ophidiicola</name>
    <dbReference type="NCBI Taxonomy" id="1387563"/>
    <lineage>
        <taxon>Eukaryota</taxon>
        <taxon>Fungi</taxon>
        <taxon>Dikarya</taxon>
        <taxon>Ascomycota</taxon>
        <taxon>Pezizomycotina</taxon>
        <taxon>Eurotiomycetes</taxon>
        <taxon>Eurotiomycetidae</taxon>
        <taxon>Onygenales</taxon>
        <taxon>Onygenaceae</taxon>
        <taxon>Ophidiomyces</taxon>
    </lineage>
</organism>
<gene>
    <name evidence="1" type="primary">kri1</name>
    <name evidence="1" type="ORF">LOY88_003618</name>
</gene>
<dbReference type="EMBL" id="JALBCA010000048">
    <property type="protein sequence ID" value="KAI2386422.1"/>
    <property type="molecule type" value="Genomic_DNA"/>
</dbReference>